<organism evidence="2 3">
    <name type="scientific">Candidatus Buchananbacteria bacterium RIFCSPHIGHO2_01_FULL_39_8</name>
    <dbReference type="NCBI Taxonomy" id="1797533"/>
    <lineage>
        <taxon>Bacteria</taxon>
        <taxon>Candidatus Buchananiibacteriota</taxon>
    </lineage>
</organism>
<protein>
    <recommendedName>
        <fullName evidence="1">DUF6938 domain-containing protein</fullName>
    </recommendedName>
</protein>
<evidence type="ECO:0000313" key="2">
    <source>
        <dbReference type="EMBL" id="OGY46166.1"/>
    </source>
</evidence>
<dbReference type="EMBL" id="MHIC01000002">
    <property type="protein sequence ID" value="OGY46166.1"/>
    <property type="molecule type" value="Genomic_DNA"/>
</dbReference>
<name>A0A1G1Y2W8_9BACT</name>
<comment type="caution">
    <text evidence="2">The sequence shown here is derived from an EMBL/GenBank/DDBJ whole genome shotgun (WGS) entry which is preliminary data.</text>
</comment>
<proteinExistence type="predicted"/>
<dbReference type="Proteomes" id="UP000176241">
    <property type="component" value="Unassembled WGS sequence"/>
</dbReference>
<gene>
    <name evidence="2" type="ORF">A2731_01170</name>
</gene>
<dbReference type="STRING" id="1797533.A2731_01170"/>
<reference evidence="2 3" key="1">
    <citation type="journal article" date="2016" name="Nat. Commun.">
        <title>Thousands of microbial genomes shed light on interconnected biogeochemical processes in an aquifer system.</title>
        <authorList>
            <person name="Anantharaman K."/>
            <person name="Brown C.T."/>
            <person name="Hug L.A."/>
            <person name="Sharon I."/>
            <person name="Castelle C.J."/>
            <person name="Probst A.J."/>
            <person name="Thomas B.C."/>
            <person name="Singh A."/>
            <person name="Wilkins M.J."/>
            <person name="Karaoz U."/>
            <person name="Brodie E.L."/>
            <person name="Williams K.H."/>
            <person name="Hubbard S.S."/>
            <person name="Banfield J.F."/>
        </authorList>
    </citation>
    <scope>NUCLEOTIDE SEQUENCE [LARGE SCALE GENOMIC DNA]</scope>
</reference>
<dbReference type="Pfam" id="PF22053">
    <property type="entry name" value="DUF6938"/>
    <property type="match status" value="1"/>
</dbReference>
<accession>A0A1G1Y2W8</accession>
<dbReference type="InterPro" id="IPR054218">
    <property type="entry name" value="DUF6938"/>
</dbReference>
<feature type="domain" description="DUF6938" evidence="1">
    <location>
        <begin position="256"/>
        <end position="311"/>
    </location>
</feature>
<dbReference type="AlphaFoldDB" id="A0A1G1Y2W8"/>
<sequence length="452" mass="52369">MIMNNLRKTKQKAWVVAVDMGYGHQRAAYPLKHLAYKNEIITVNTYPGIPHQDRRIWKESRKFYEFISGFKKTPLVGKKIFQLYDKLQAIPHFYPRRDLSKSNIQLRQIYRLMEKWDWGKHLITKLAKKPLPMINTFFIPAFMADFFNYPGDIYCVVTDTDISRAWVPEKPSFSRINYLAPNYRVVERLKLYGVQENRIFLSGFPLPMENIGGLKMNVLKKDLAHRIINLDPERKYQNLYDQLIKKYLGVKGLLKKSNHPLTLTFAVGGAGAQRSIGAEIVKSLKDKILAKEIKLILVAGIHNDVNSYFRKAARCCGLGKELGQGIEIIFAPNKDEYFKKFNEALRTTDILWTKPSELSFYCALGLPIVMSPPIGSQEIFNRKWLRTIGAAVNQYQTKYANEWLFDWVNSGWFAEAAMQGFVEAPKFGTFNIEKIIGHEFEKTKEPKMVIQY</sequence>
<evidence type="ECO:0000259" key="1">
    <source>
        <dbReference type="Pfam" id="PF22053"/>
    </source>
</evidence>
<evidence type="ECO:0000313" key="3">
    <source>
        <dbReference type="Proteomes" id="UP000176241"/>
    </source>
</evidence>